<organism evidence="2">
    <name type="scientific">bioreactor metagenome</name>
    <dbReference type="NCBI Taxonomy" id="1076179"/>
    <lineage>
        <taxon>unclassified sequences</taxon>
        <taxon>metagenomes</taxon>
        <taxon>ecological metagenomes</taxon>
    </lineage>
</organism>
<name>A0A644YIT8_9ZZZZ</name>
<feature type="transmembrane region" description="Helical" evidence="1">
    <location>
        <begin position="169"/>
        <end position="189"/>
    </location>
</feature>
<evidence type="ECO:0000313" key="2">
    <source>
        <dbReference type="EMBL" id="MPM28505.1"/>
    </source>
</evidence>
<feature type="transmembrane region" description="Helical" evidence="1">
    <location>
        <begin position="128"/>
        <end position="149"/>
    </location>
</feature>
<dbReference type="Pfam" id="PF09858">
    <property type="entry name" value="DUF2085"/>
    <property type="match status" value="1"/>
</dbReference>
<proteinExistence type="predicted"/>
<dbReference type="EMBL" id="VSSQ01005274">
    <property type="protein sequence ID" value="MPM28505.1"/>
    <property type="molecule type" value="Genomic_DNA"/>
</dbReference>
<gene>
    <name evidence="2" type="ORF">SDC9_75031</name>
</gene>
<keyword evidence="1" id="KW-0812">Transmembrane</keyword>
<accession>A0A644YIT8</accession>
<reference evidence="2" key="1">
    <citation type="submission" date="2019-08" db="EMBL/GenBank/DDBJ databases">
        <authorList>
            <person name="Kucharzyk K."/>
            <person name="Murdoch R.W."/>
            <person name="Higgins S."/>
            <person name="Loffler F."/>
        </authorList>
    </citation>
    <scope>NUCLEOTIDE SEQUENCE</scope>
</reference>
<keyword evidence="1" id="KW-1133">Transmembrane helix</keyword>
<evidence type="ECO:0008006" key="3">
    <source>
        <dbReference type="Google" id="ProtNLM"/>
    </source>
</evidence>
<keyword evidence="1" id="KW-0472">Membrane</keyword>
<comment type="caution">
    <text evidence="2">The sequence shown here is derived from an EMBL/GenBank/DDBJ whole genome shotgun (WGS) entry which is preliminary data.</text>
</comment>
<feature type="transmembrane region" description="Helical" evidence="1">
    <location>
        <begin position="105"/>
        <end position="121"/>
    </location>
</feature>
<evidence type="ECO:0000256" key="1">
    <source>
        <dbReference type="SAM" id="Phobius"/>
    </source>
</evidence>
<sequence>MLFIAGILALFLFFPLMAPVLMKNGQTTAASVIYKVYKVFCHELAYRSFYLYGEQYYYPRELAGISNVITYEQATGMSAQEIDFARNFVGNELMGYKIAICERDVAIYGSFLLAALFFQLIGKKLKGLPWYLWVLIALVPMGLDGVSQIPSLSSGWPTWLPIRESTPMLRVITGALFGLGTSWFIYPLMEESMVETRSAMAQKMAIKKKLIKQGRM</sequence>
<protein>
    <recommendedName>
        <fullName evidence="3">DUF2085 domain-containing protein</fullName>
    </recommendedName>
</protein>
<dbReference type="AlphaFoldDB" id="A0A644YIT8"/>
<dbReference type="InterPro" id="IPR019206">
    <property type="entry name" value="DUF2085_TM"/>
</dbReference>